<accession>A0ABS8RWJ3</accession>
<comment type="caution">
    <text evidence="1">The sequence shown here is derived from an EMBL/GenBank/DDBJ whole genome shotgun (WGS) entry which is preliminary data.</text>
</comment>
<name>A0ABS8RWJ3_DATST</name>
<keyword evidence="2" id="KW-1185">Reference proteome</keyword>
<evidence type="ECO:0000313" key="1">
    <source>
        <dbReference type="EMBL" id="MCD7451073.1"/>
    </source>
</evidence>
<gene>
    <name evidence="1" type="ORF">HAX54_009521</name>
</gene>
<dbReference type="Proteomes" id="UP000823775">
    <property type="component" value="Unassembled WGS sequence"/>
</dbReference>
<protein>
    <submittedName>
        <fullName evidence="1">Uncharacterized protein</fullName>
    </submittedName>
</protein>
<sequence>MWCFEFVVMRQSAHSAQTRPRYLLLFSVIQKVCYILGHANIFCTSAYSYSMTKVWDPGQCWIVNSYTSEIIEDQIIGVDINDISSSFARLTPSADMFVEIVLFTLITMCQRTAGCHTVLDKLPRRCVVCWIGWIEAYKRADNCEEAFSLFYLIQHEYVIFGRLLIVICNANPFIGMDSICEGSVMFNTCHFLLMVSFNNKVSSSTFIPYAIVILEKDNVVTWMMGSYKGAAYSSINLQLSEFVKIFLTGSKLILRHTLM</sequence>
<proteinExistence type="predicted"/>
<organism evidence="1 2">
    <name type="scientific">Datura stramonium</name>
    <name type="common">Jimsonweed</name>
    <name type="synonym">Common thornapple</name>
    <dbReference type="NCBI Taxonomy" id="4076"/>
    <lineage>
        <taxon>Eukaryota</taxon>
        <taxon>Viridiplantae</taxon>
        <taxon>Streptophyta</taxon>
        <taxon>Embryophyta</taxon>
        <taxon>Tracheophyta</taxon>
        <taxon>Spermatophyta</taxon>
        <taxon>Magnoliopsida</taxon>
        <taxon>eudicotyledons</taxon>
        <taxon>Gunneridae</taxon>
        <taxon>Pentapetalae</taxon>
        <taxon>asterids</taxon>
        <taxon>lamiids</taxon>
        <taxon>Solanales</taxon>
        <taxon>Solanaceae</taxon>
        <taxon>Solanoideae</taxon>
        <taxon>Datureae</taxon>
        <taxon>Datura</taxon>
    </lineage>
</organism>
<evidence type="ECO:0000313" key="2">
    <source>
        <dbReference type="Proteomes" id="UP000823775"/>
    </source>
</evidence>
<dbReference type="EMBL" id="JACEIK010000152">
    <property type="protein sequence ID" value="MCD7451073.1"/>
    <property type="molecule type" value="Genomic_DNA"/>
</dbReference>
<reference evidence="1 2" key="1">
    <citation type="journal article" date="2021" name="BMC Genomics">
        <title>Datura genome reveals duplications of psychoactive alkaloid biosynthetic genes and high mutation rate following tissue culture.</title>
        <authorList>
            <person name="Rajewski A."/>
            <person name="Carter-House D."/>
            <person name="Stajich J."/>
            <person name="Litt A."/>
        </authorList>
    </citation>
    <scope>NUCLEOTIDE SEQUENCE [LARGE SCALE GENOMIC DNA]</scope>
    <source>
        <strain evidence="1">AR-01</strain>
    </source>
</reference>